<accession>A0ABX9Y7Q2</accession>
<keyword evidence="2" id="KW-1185">Reference proteome</keyword>
<evidence type="ECO:0000313" key="2">
    <source>
        <dbReference type="Proteomes" id="UP000274694"/>
    </source>
</evidence>
<dbReference type="Gene3D" id="3.90.930.60">
    <property type="match status" value="1"/>
</dbReference>
<protein>
    <recommendedName>
        <fullName evidence="3">Bacteriocin biosynthesis cyclodehydratase domain-containing protein</fullName>
    </recommendedName>
</protein>
<organism evidence="1 2">
    <name type="scientific">Micromonospora chalcea</name>
    <dbReference type="NCBI Taxonomy" id="1874"/>
    <lineage>
        <taxon>Bacteria</taxon>
        <taxon>Bacillati</taxon>
        <taxon>Actinomycetota</taxon>
        <taxon>Actinomycetes</taxon>
        <taxon>Micromonosporales</taxon>
        <taxon>Micromonosporaceae</taxon>
        <taxon>Micromonospora</taxon>
    </lineage>
</organism>
<dbReference type="InterPro" id="IPR022291">
    <property type="entry name" value="Bacteriocin_synth_cyclodeHase"/>
</dbReference>
<reference evidence="1 2" key="1">
    <citation type="submission" date="2018-05" db="EMBL/GenBank/DDBJ databases">
        <title>Micromonospora from Atacama Desert.</title>
        <authorList>
            <person name="Carro L."/>
            <person name="Goodfellow M."/>
            <person name="Klenk H.-P."/>
        </authorList>
    </citation>
    <scope>NUCLEOTIDE SEQUENCE [LARGE SCALE GENOMIC DNA]</scope>
    <source>
        <strain evidence="1 2">LB41</strain>
    </source>
</reference>
<dbReference type="NCBIfam" id="TIGR03882">
    <property type="entry name" value="cyclo_dehyd_2"/>
    <property type="match status" value="1"/>
</dbReference>
<proteinExistence type="predicted"/>
<sequence>METVTIGAVTDPTPLVRPILLPGLTRLWRDRHTLQLGELPGRAVLLEMSSPGTARLLDLLDGTRSERAVLAEAGAARVPPDEARALLDTLRDAGLVVPAQALFPRDLAGAVRTRLAAEAAALALTCPDLPGTPARLLRRRRSARVLVTGTGRLGAAVAVALAQAGVGHVVPDLAGPVGVGDLVGTGLTAAELGRPLGPAVRAALERCAPGTATTPIRAARPDLVVQLGVDRPAELLATGYARRRQPHLLLDLRGGVPVIGPLVRPPVGPCLRCLDLHRGDRDPDWPALAAQLAADRGERACAATTRLAAAAFATAEALAQLDGGHPETLGGAVEVAAPGRVRHRRWPPHPSCGCCRRRPIRSAPAAPGRTAAARAPSR</sequence>
<evidence type="ECO:0000313" key="1">
    <source>
        <dbReference type="EMBL" id="RQW93348.1"/>
    </source>
</evidence>
<dbReference type="SUPFAM" id="SSF69572">
    <property type="entry name" value="Activating enzymes of the ubiquitin-like proteins"/>
    <property type="match status" value="1"/>
</dbReference>
<dbReference type="Proteomes" id="UP000274694">
    <property type="component" value="Unassembled WGS sequence"/>
</dbReference>
<gene>
    <name evidence="1" type="ORF">DLJ60_11925</name>
</gene>
<name>A0ABX9Y7Q2_MICCH</name>
<dbReference type="InterPro" id="IPR035985">
    <property type="entry name" value="Ubiquitin-activating_enz"/>
</dbReference>
<dbReference type="Gene3D" id="3.40.50.720">
    <property type="entry name" value="NAD(P)-binding Rossmann-like Domain"/>
    <property type="match status" value="1"/>
</dbReference>
<comment type="caution">
    <text evidence="1">The sequence shown here is derived from an EMBL/GenBank/DDBJ whole genome shotgun (WGS) entry which is preliminary data.</text>
</comment>
<dbReference type="EMBL" id="QGTA01000173">
    <property type="protein sequence ID" value="RQW93348.1"/>
    <property type="molecule type" value="Genomic_DNA"/>
</dbReference>
<evidence type="ECO:0008006" key="3">
    <source>
        <dbReference type="Google" id="ProtNLM"/>
    </source>
</evidence>